<sequence length="103" mass="11544">MVNETIESCGCTHERNIVMINIEKLKARLNQRIKHCEKALPGDMRHLSQILESKANQIERGQCVNGLGEIQSAGNIIDAKCGELNAFRQVFKIINEPEEISAL</sequence>
<reference evidence="1" key="1">
    <citation type="journal article" date="2015" name="Nature">
        <title>Complex archaea that bridge the gap between prokaryotes and eukaryotes.</title>
        <authorList>
            <person name="Spang A."/>
            <person name="Saw J.H."/>
            <person name="Jorgensen S.L."/>
            <person name="Zaremba-Niedzwiedzka K."/>
            <person name="Martijn J."/>
            <person name="Lind A.E."/>
            <person name="van Eijk R."/>
            <person name="Schleper C."/>
            <person name="Guy L."/>
            <person name="Ettema T.J."/>
        </authorList>
    </citation>
    <scope>NUCLEOTIDE SEQUENCE</scope>
</reference>
<dbReference type="EMBL" id="LAZR01064513">
    <property type="protein sequence ID" value="KKK57375.1"/>
    <property type="molecule type" value="Genomic_DNA"/>
</dbReference>
<evidence type="ECO:0000313" key="1">
    <source>
        <dbReference type="EMBL" id="KKK57375.1"/>
    </source>
</evidence>
<accession>A0A0F8X8W1</accession>
<comment type="caution">
    <text evidence="1">The sequence shown here is derived from an EMBL/GenBank/DDBJ whole genome shotgun (WGS) entry which is preliminary data.</text>
</comment>
<organism evidence="1">
    <name type="scientific">marine sediment metagenome</name>
    <dbReference type="NCBI Taxonomy" id="412755"/>
    <lineage>
        <taxon>unclassified sequences</taxon>
        <taxon>metagenomes</taxon>
        <taxon>ecological metagenomes</taxon>
    </lineage>
</organism>
<name>A0A0F8X8W1_9ZZZZ</name>
<gene>
    <name evidence="1" type="ORF">LCGC14_3055120</name>
</gene>
<protein>
    <submittedName>
        <fullName evidence="1">Uncharacterized protein</fullName>
    </submittedName>
</protein>
<dbReference type="AlphaFoldDB" id="A0A0F8X8W1"/>
<proteinExistence type="predicted"/>